<dbReference type="InterPro" id="IPR004896">
    <property type="entry name" value="PucC-rel"/>
</dbReference>
<evidence type="ECO:0000313" key="9">
    <source>
        <dbReference type="Proteomes" id="UP000562254"/>
    </source>
</evidence>
<dbReference type="PIRSF" id="PIRSF016565">
    <property type="entry name" value="PucC"/>
    <property type="match status" value="1"/>
</dbReference>
<feature type="transmembrane region" description="Helical" evidence="6">
    <location>
        <begin position="38"/>
        <end position="57"/>
    </location>
</feature>
<evidence type="ECO:0000256" key="6">
    <source>
        <dbReference type="SAM" id="Phobius"/>
    </source>
</evidence>
<feature type="transmembrane region" description="Helical" evidence="6">
    <location>
        <begin position="143"/>
        <end position="163"/>
    </location>
</feature>
<comment type="similarity">
    <text evidence="2">Belongs to the PucC family.</text>
</comment>
<evidence type="ECO:0000256" key="1">
    <source>
        <dbReference type="ARBA" id="ARBA00004141"/>
    </source>
</evidence>
<keyword evidence="4 6" id="KW-1133">Transmembrane helix</keyword>
<dbReference type="EMBL" id="JACIJE010000005">
    <property type="protein sequence ID" value="MBB5689886.1"/>
    <property type="molecule type" value="Genomic_DNA"/>
</dbReference>
<keyword evidence="9" id="KW-1185">Reference proteome</keyword>
<name>A0A840XPP2_9PROT</name>
<sequence>MTARGLSWGGILRVGLVQTALGAVVVLTTSALNRVMVVELALPATLPGLLVGIHYALQMLRPRWGYGSDMGGRRTPWILGGIAVLALGGLLAACATALMGVALWPGVALAAVAFALIGLGAGAGGTSLLVLLAARVDEARRAAAASIVWIMMIAGFVLTTAIAGRFLDPYTPERLIAVSACVSVIAMLVATLGVIGIEGPAAARAAPEPASKPPFRQALAEVWAEPEARRFTVFIFLSMLAYSAQDLILEPFAGTVFGRTLGQSTQLSSLQNAGTLIGMILVAVVGSAFGGRFAHTLRGWVVGGCLFAAAVLALLAASPMLGEAFPLAAAFFALGLGNGVFAAAAVASMMKMVGEGRGRREGTRMGLWGAAQAVAFGIGGLAGAAAVDVARLALGAPDAAYALVFAVDAGLFVAAGILGARIGRARRAAFGPMVAAR</sequence>
<proteinExistence type="inferred from homology"/>
<dbReference type="CDD" id="cd06176">
    <property type="entry name" value="MFS_BCD_PucC-like"/>
    <property type="match status" value="1"/>
</dbReference>
<dbReference type="Pfam" id="PF03209">
    <property type="entry name" value="PUCC"/>
    <property type="match status" value="1"/>
</dbReference>
<organism evidence="8 9">
    <name type="scientific">Neoroseomonas alkaliterrae</name>
    <dbReference type="NCBI Taxonomy" id="1452450"/>
    <lineage>
        <taxon>Bacteria</taxon>
        <taxon>Pseudomonadati</taxon>
        <taxon>Pseudomonadota</taxon>
        <taxon>Alphaproteobacteria</taxon>
        <taxon>Acetobacterales</taxon>
        <taxon>Acetobacteraceae</taxon>
        <taxon>Neoroseomonas</taxon>
    </lineage>
</organism>
<evidence type="ECO:0000256" key="3">
    <source>
        <dbReference type="ARBA" id="ARBA00022692"/>
    </source>
</evidence>
<evidence type="ECO:0000256" key="4">
    <source>
        <dbReference type="ARBA" id="ARBA00022989"/>
    </source>
</evidence>
<dbReference type="Proteomes" id="UP000562254">
    <property type="component" value="Unassembled WGS sequence"/>
</dbReference>
<dbReference type="InterPro" id="IPR036259">
    <property type="entry name" value="MFS_trans_sf"/>
</dbReference>
<feature type="transmembrane region" description="Helical" evidence="6">
    <location>
        <begin position="77"/>
        <end position="101"/>
    </location>
</feature>
<evidence type="ECO:0000259" key="7">
    <source>
        <dbReference type="PROSITE" id="PS50850"/>
    </source>
</evidence>
<keyword evidence="3 6" id="KW-0812">Transmembrane</keyword>
<dbReference type="InterPro" id="IPR026036">
    <property type="entry name" value="PucC"/>
</dbReference>
<feature type="transmembrane region" description="Helical" evidence="6">
    <location>
        <begin position="367"/>
        <end position="387"/>
    </location>
</feature>
<comment type="caution">
    <text evidence="8">The sequence shown here is derived from an EMBL/GenBank/DDBJ whole genome shotgun (WGS) entry which is preliminary data.</text>
</comment>
<dbReference type="AlphaFoldDB" id="A0A840XPP2"/>
<dbReference type="PANTHER" id="PTHR23538:SF1">
    <property type="entry name" value="44.5 KD BACTERIOCHLOROPHYLL SYNTHASE SUBUNIT"/>
    <property type="match status" value="1"/>
</dbReference>
<feature type="transmembrane region" description="Helical" evidence="6">
    <location>
        <begin position="297"/>
        <end position="318"/>
    </location>
</feature>
<dbReference type="SUPFAM" id="SSF103473">
    <property type="entry name" value="MFS general substrate transporter"/>
    <property type="match status" value="1"/>
</dbReference>
<dbReference type="PROSITE" id="PS50850">
    <property type="entry name" value="MFS"/>
    <property type="match status" value="1"/>
</dbReference>
<feature type="transmembrane region" description="Helical" evidence="6">
    <location>
        <begin position="175"/>
        <end position="197"/>
    </location>
</feature>
<evidence type="ECO:0000256" key="2">
    <source>
        <dbReference type="ARBA" id="ARBA00008412"/>
    </source>
</evidence>
<keyword evidence="5 6" id="KW-0472">Membrane</keyword>
<dbReference type="GO" id="GO:0022857">
    <property type="term" value="F:transmembrane transporter activity"/>
    <property type="evidence" value="ECO:0007669"/>
    <property type="project" value="InterPro"/>
</dbReference>
<dbReference type="Gene3D" id="1.20.1250.20">
    <property type="entry name" value="MFS general substrate transporter like domains"/>
    <property type="match status" value="2"/>
</dbReference>
<dbReference type="PANTHER" id="PTHR23538">
    <property type="entry name" value="44.5 KD BACTERIOCHLOROPHYLL SYNTHASE SUBUNIT"/>
    <property type="match status" value="1"/>
</dbReference>
<feature type="transmembrane region" description="Helical" evidence="6">
    <location>
        <begin position="231"/>
        <end position="249"/>
    </location>
</feature>
<protein>
    <submittedName>
        <fullName evidence="8">BCD family chlorophyll transporter-like MFS transporter</fullName>
    </submittedName>
</protein>
<feature type="transmembrane region" description="Helical" evidence="6">
    <location>
        <begin position="324"/>
        <end position="346"/>
    </location>
</feature>
<evidence type="ECO:0000313" key="8">
    <source>
        <dbReference type="EMBL" id="MBB5689886.1"/>
    </source>
</evidence>
<accession>A0A840XPP2</accession>
<dbReference type="GO" id="GO:0016020">
    <property type="term" value="C:membrane"/>
    <property type="evidence" value="ECO:0007669"/>
    <property type="project" value="UniProtKB-SubCell"/>
</dbReference>
<comment type="subcellular location">
    <subcellularLocation>
        <location evidence="1">Membrane</location>
        <topology evidence="1">Multi-pass membrane protein</topology>
    </subcellularLocation>
</comment>
<feature type="domain" description="Major facilitator superfamily (MFS) profile" evidence="7">
    <location>
        <begin position="8"/>
        <end position="427"/>
    </location>
</feature>
<feature type="transmembrane region" description="Helical" evidence="6">
    <location>
        <begin position="269"/>
        <end position="290"/>
    </location>
</feature>
<dbReference type="InterPro" id="IPR020846">
    <property type="entry name" value="MFS_dom"/>
</dbReference>
<evidence type="ECO:0000256" key="5">
    <source>
        <dbReference type="ARBA" id="ARBA00023136"/>
    </source>
</evidence>
<gene>
    <name evidence="8" type="ORF">FHS88_002012</name>
</gene>
<feature type="transmembrane region" description="Helical" evidence="6">
    <location>
        <begin position="107"/>
        <end position="131"/>
    </location>
</feature>
<reference evidence="8 9" key="1">
    <citation type="submission" date="2020-08" db="EMBL/GenBank/DDBJ databases">
        <title>Genomic Encyclopedia of Type Strains, Phase IV (KMG-IV): sequencing the most valuable type-strain genomes for metagenomic binning, comparative biology and taxonomic classification.</title>
        <authorList>
            <person name="Goeker M."/>
        </authorList>
    </citation>
    <scope>NUCLEOTIDE SEQUENCE [LARGE SCALE GENOMIC DNA]</scope>
    <source>
        <strain evidence="8 9">DSM 25895</strain>
    </source>
</reference>
<dbReference type="RefSeq" id="WP_184484145.1">
    <property type="nucleotide sequence ID" value="NZ_JACIJE010000005.1"/>
</dbReference>
<feature type="transmembrane region" description="Helical" evidence="6">
    <location>
        <begin position="399"/>
        <end position="420"/>
    </location>
</feature>